<feature type="transmembrane region" description="Helical" evidence="7">
    <location>
        <begin position="149"/>
        <end position="170"/>
    </location>
</feature>
<comment type="subcellular location">
    <subcellularLocation>
        <location evidence="1">Cell membrane</location>
        <topology evidence="1">Multi-pass membrane protein</topology>
    </subcellularLocation>
</comment>
<comment type="caution">
    <text evidence="9">The sequence shown here is derived from an EMBL/GenBank/DDBJ whole genome shotgun (WGS) entry which is preliminary data.</text>
</comment>
<dbReference type="InterPro" id="IPR005829">
    <property type="entry name" value="Sugar_transporter_CS"/>
</dbReference>
<feature type="transmembrane region" description="Helical" evidence="7">
    <location>
        <begin position="237"/>
        <end position="256"/>
    </location>
</feature>
<dbReference type="SUPFAM" id="SSF103473">
    <property type="entry name" value="MFS general substrate transporter"/>
    <property type="match status" value="1"/>
</dbReference>
<dbReference type="PROSITE" id="PS50850">
    <property type="entry name" value="MFS"/>
    <property type="match status" value="1"/>
</dbReference>
<protein>
    <recommendedName>
        <fullName evidence="8">Major facilitator superfamily (MFS) profile domain-containing protein</fullName>
    </recommendedName>
</protein>
<dbReference type="GO" id="GO:0022857">
    <property type="term" value="F:transmembrane transporter activity"/>
    <property type="evidence" value="ECO:0007669"/>
    <property type="project" value="InterPro"/>
</dbReference>
<keyword evidence="10" id="KW-1185">Reference proteome</keyword>
<evidence type="ECO:0000313" key="9">
    <source>
        <dbReference type="EMBL" id="KXA96176.1"/>
    </source>
</evidence>
<dbReference type="EMBL" id="LHXS01000084">
    <property type="protein sequence ID" value="KXA96176.1"/>
    <property type="molecule type" value="Genomic_DNA"/>
</dbReference>
<proteinExistence type="predicted"/>
<feature type="transmembrane region" description="Helical" evidence="7">
    <location>
        <begin position="182"/>
        <end position="202"/>
    </location>
</feature>
<organism evidence="9 10">
    <name type="scientific">candidate division MSBL1 archaeon SCGC-AAA259I14</name>
    <dbReference type="NCBI Taxonomy" id="1698268"/>
    <lineage>
        <taxon>Archaea</taxon>
        <taxon>Methanobacteriati</taxon>
        <taxon>Methanobacteriota</taxon>
        <taxon>candidate division MSBL1</taxon>
    </lineage>
</organism>
<evidence type="ECO:0000256" key="1">
    <source>
        <dbReference type="ARBA" id="ARBA00004651"/>
    </source>
</evidence>
<accession>A0A133UPX9</accession>
<feature type="transmembrane region" description="Helical" evidence="7">
    <location>
        <begin position="110"/>
        <end position="128"/>
    </location>
</feature>
<dbReference type="InterPro" id="IPR020846">
    <property type="entry name" value="MFS_dom"/>
</dbReference>
<evidence type="ECO:0000313" key="10">
    <source>
        <dbReference type="Proteomes" id="UP000070414"/>
    </source>
</evidence>
<dbReference type="PANTHER" id="PTHR23517:SF13">
    <property type="entry name" value="MAJOR FACILITATOR SUPERFAMILY MFS_1"/>
    <property type="match status" value="1"/>
</dbReference>
<dbReference type="InterPro" id="IPR036259">
    <property type="entry name" value="MFS_trans_sf"/>
</dbReference>
<dbReference type="Proteomes" id="UP000070414">
    <property type="component" value="Unassembled WGS sequence"/>
</dbReference>
<dbReference type="InterPro" id="IPR050171">
    <property type="entry name" value="MFS_Transporters"/>
</dbReference>
<name>A0A133UPX9_9EURY</name>
<keyword evidence="3" id="KW-1003">Cell membrane</keyword>
<dbReference type="Pfam" id="PF07690">
    <property type="entry name" value="MFS_1"/>
    <property type="match status" value="2"/>
</dbReference>
<evidence type="ECO:0000256" key="2">
    <source>
        <dbReference type="ARBA" id="ARBA00022448"/>
    </source>
</evidence>
<dbReference type="PANTHER" id="PTHR23517">
    <property type="entry name" value="RESISTANCE PROTEIN MDTM, PUTATIVE-RELATED-RELATED"/>
    <property type="match status" value="1"/>
</dbReference>
<dbReference type="PROSITE" id="PS00216">
    <property type="entry name" value="SUGAR_TRANSPORT_1"/>
    <property type="match status" value="1"/>
</dbReference>
<dbReference type="AlphaFoldDB" id="A0A133UPX9"/>
<dbReference type="InterPro" id="IPR011701">
    <property type="entry name" value="MFS"/>
</dbReference>
<evidence type="ECO:0000256" key="6">
    <source>
        <dbReference type="ARBA" id="ARBA00023136"/>
    </source>
</evidence>
<reference evidence="9 10" key="1">
    <citation type="journal article" date="2016" name="Sci. Rep.">
        <title>Metabolic traits of an uncultured archaeal lineage -MSBL1- from brine pools of the Red Sea.</title>
        <authorList>
            <person name="Mwirichia R."/>
            <person name="Alam I."/>
            <person name="Rashid M."/>
            <person name="Vinu M."/>
            <person name="Ba-Alawi W."/>
            <person name="Anthony Kamau A."/>
            <person name="Kamanda Ngugi D."/>
            <person name="Goker M."/>
            <person name="Klenk H.P."/>
            <person name="Bajic V."/>
            <person name="Stingl U."/>
        </authorList>
    </citation>
    <scope>NUCLEOTIDE SEQUENCE [LARGE SCALE GENOMIC DNA]</scope>
    <source>
        <strain evidence="9">SCGC-AAA259I14</strain>
    </source>
</reference>
<feature type="transmembrane region" description="Helical" evidence="7">
    <location>
        <begin position="214"/>
        <end position="231"/>
    </location>
</feature>
<feature type="transmembrane region" description="Helical" evidence="7">
    <location>
        <begin position="302"/>
        <end position="322"/>
    </location>
</feature>
<evidence type="ECO:0000256" key="4">
    <source>
        <dbReference type="ARBA" id="ARBA00022692"/>
    </source>
</evidence>
<dbReference type="GO" id="GO:0005886">
    <property type="term" value="C:plasma membrane"/>
    <property type="evidence" value="ECO:0007669"/>
    <property type="project" value="UniProtKB-SubCell"/>
</dbReference>
<keyword evidence="6 7" id="KW-0472">Membrane</keyword>
<evidence type="ECO:0000256" key="5">
    <source>
        <dbReference type="ARBA" id="ARBA00022989"/>
    </source>
</evidence>
<gene>
    <name evidence="9" type="ORF">AKJ38_03760</name>
</gene>
<feature type="domain" description="Major facilitator superfamily (MFS) profile" evidence="8">
    <location>
        <begin position="1"/>
        <end position="326"/>
    </location>
</feature>
<evidence type="ECO:0000256" key="7">
    <source>
        <dbReference type="SAM" id="Phobius"/>
    </source>
</evidence>
<evidence type="ECO:0000259" key="8">
    <source>
        <dbReference type="PROSITE" id="PS50850"/>
    </source>
</evidence>
<dbReference type="Gene3D" id="1.20.1250.20">
    <property type="entry name" value="MFS general substrate transporter like domains"/>
    <property type="match status" value="2"/>
</dbReference>
<feature type="transmembrane region" description="Helical" evidence="7">
    <location>
        <begin position="82"/>
        <end position="104"/>
    </location>
</feature>
<keyword evidence="5 7" id="KW-1133">Transmembrane helix</keyword>
<keyword evidence="2" id="KW-0813">Transport</keyword>
<evidence type="ECO:0000256" key="3">
    <source>
        <dbReference type="ARBA" id="ARBA00022475"/>
    </source>
</evidence>
<sequence length="327" mass="34889">MVPYVLLAVPVGIMSDRYGRKLPLIIGMSFVPVLFALYSWAGSVSWVLILRLGQGVIEAPIWVAGETSIVELSSREERGKALGMFGSSWATGFAAGPLIGGFLYTFISAGNSFLICAVISIPAIVLLGTARFSKTGSYTSIPKIDFRKILLPGLIAFTYAGVIGVIITLFPPYGRELGMTEAVVGGLVTIFSMTRAIFLTPIGHLVDKIKRRKITLVSLSGSAIGFAALGFVVNFVLIGLILGILAILGCVLYPITGTMFSDIGSERGMGYAFGIYNAIWMGGWGLFPSIGGRLADVVSSSAPYLMCAGVLFFIAVFSWFLMDRSKS</sequence>
<feature type="transmembrane region" description="Helical" evidence="7">
    <location>
        <begin position="24"/>
        <end position="49"/>
    </location>
</feature>
<feature type="transmembrane region" description="Helical" evidence="7">
    <location>
        <begin position="268"/>
        <end position="290"/>
    </location>
</feature>
<dbReference type="CDD" id="cd17325">
    <property type="entry name" value="MFS_MdtG_SLC18_like"/>
    <property type="match status" value="1"/>
</dbReference>
<keyword evidence="4 7" id="KW-0812">Transmembrane</keyword>